<dbReference type="RefSeq" id="WP_085210079.1">
    <property type="nucleotide sequence ID" value="NZ_FXAM01000001.1"/>
</dbReference>
<dbReference type="OrthoDB" id="5570678at2"/>
<dbReference type="EMBL" id="FXAM01000001">
    <property type="protein sequence ID" value="SMF93472.1"/>
    <property type="molecule type" value="Genomic_DNA"/>
</dbReference>
<reference evidence="2 3" key="1">
    <citation type="submission" date="2016-12" db="EMBL/GenBank/DDBJ databases">
        <authorList>
            <person name="Song W.-J."/>
            <person name="Kurnit D.M."/>
        </authorList>
    </citation>
    <scope>NUCLEOTIDE SEQUENCE [LARGE SCALE GENOMIC DNA]</scope>
    <source>
        <strain evidence="2 3">175</strain>
    </source>
</reference>
<keyword evidence="3" id="KW-1185">Reference proteome</keyword>
<proteinExistence type="predicted"/>
<organism evidence="2 3">
    <name type="scientific">Methylomagnum ishizawai</name>
    <dbReference type="NCBI Taxonomy" id="1760988"/>
    <lineage>
        <taxon>Bacteria</taxon>
        <taxon>Pseudomonadati</taxon>
        <taxon>Pseudomonadota</taxon>
        <taxon>Gammaproteobacteria</taxon>
        <taxon>Methylococcales</taxon>
        <taxon>Methylococcaceae</taxon>
        <taxon>Methylomagnum</taxon>
    </lineage>
</organism>
<dbReference type="STRING" id="1760988.SAMN02949497_0754"/>
<keyword evidence="1" id="KW-0732">Signal</keyword>
<dbReference type="Proteomes" id="UP000192923">
    <property type="component" value="Unassembled WGS sequence"/>
</dbReference>
<dbReference type="AlphaFoldDB" id="A0A1Y6CYS9"/>
<feature type="signal peptide" evidence="1">
    <location>
        <begin position="1"/>
        <end position="26"/>
    </location>
</feature>
<feature type="chain" id="PRO_5012734921" evidence="1">
    <location>
        <begin position="27"/>
        <end position="671"/>
    </location>
</feature>
<evidence type="ECO:0000313" key="3">
    <source>
        <dbReference type="Proteomes" id="UP000192923"/>
    </source>
</evidence>
<gene>
    <name evidence="2" type="ORF">SAMN02949497_0754</name>
</gene>
<name>A0A1Y6CYS9_9GAMM</name>
<sequence>MDLKSNPFLRALAGLVLALGAGQALAAIANGALHTTPGDASSNSSGELFLNVWDATAAKSYSLDLGTTVEAFLGNPSAIKSWPLDQRFKNFAAAGNPLVYNIAANNTYGTISAAAVGAVPSGYGVLASVLNDPTAIAKAESLTGTAGVNIAQLSSVIQARANTLNLSAAAQNGLNPGDISAMTDFQSNLSEVTDISDSGAGDPYSAYFDTWWGIDLSGQFGFSDAASVRGGTDQNLRLYFFGLQGPGINKTQATDLGQGSLVATLDIANATLSFGAGGSGGGGTGQGCEQLSWAGVIADGGTVTAYSTEQSADCAAAAQLLTCDNGSLPGSDVYPYASCANTYCTLPWDTTQKIADGASVTAYPTNLSADCAAASETRVCHTGQLSGSYTFQTCQAPAACALPWGGTLAHGQSVTAYRVKVDSDCAENAEVRTCNNGKLSGSATYQACSAPTAHADCSLPWGGTLADGQSVTAYSSATSADCAATAETRACTNGVLSGSATYPTCSAPATHADCNLPWGGTLADGQTVTAYSSATSADCAATAETRACANGTLSGSYPYAACTAPTAPTGPYIQLSFPNGGDVLTVGKKQTIAWQFGLTSATRQVHVQFSKNGGTKWKSLKAGVKLGRGFVVWKPLKGQATETGLIRVCAPKTKKAAAVCGTSSGAFAVRR</sequence>
<protein>
    <submittedName>
        <fullName evidence="2">Uncharacterized protein</fullName>
    </submittedName>
</protein>
<evidence type="ECO:0000256" key="1">
    <source>
        <dbReference type="SAM" id="SignalP"/>
    </source>
</evidence>
<evidence type="ECO:0000313" key="2">
    <source>
        <dbReference type="EMBL" id="SMF93472.1"/>
    </source>
</evidence>
<accession>A0A1Y6CYS9</accession>